<name>A0A557Y1B3_9MYCO</name>
<evidence type="ECO:0000313" key="3">
    <source>
        <dbReference type="Proteomes" id="UP000320513"/>
    </source>
</evidence>
<dbReference type="SUPFAM" id="SSF55785">
    <property type="entry name" value="PYP-like sensor domain (PAS domain)"/>
    <property type="match status" value="1"/>
</dbReference>
<organism evidence="2 3">
    <name type="scientific">Mycobacterium helveticum</name>
    <dbReference type="NCBI Taxonomy" id="2592811"/>
    <lineage>
        <taxon>Bacteria</taxon>
        <taxon>Bacillati</taxon>
        <taxon>Actinomycetota</taxon>
        <taxon>Actinomycetes</taxon>
        <taxon>Mycobacteriales</taxon>
        <taxon>Mycobacteriaceae</taxon>
        <taxon>Mycobacterium</taxon>
    </lineage>
</organism>
<reference evidence="2 3" key="1">
    <citation type="submission" date="2019-07" db="EMBL/GenBank/DDBJ databases">
        <title>New Mycobacterium species.</title>
        <authorList>
            <person name="Tortoli E."/>
            <person name="Ghielmetti G."/>
            <person name="Friedel U."/>
            <person name="Trovato A."/>
        </authorList>
    </citation>
    <scope>NUCLEOTIDE SEQUENCE [LARGE SCALE GENOMIC DNA]</scope>
    <source>
        <strain evidence="2 3">16-83</strain>
    </source>
</reference>
<dbReference type="InterPro" id="IPR035965">
    <property type="entry name" value="PAS-like_dom_sf"/>
</dbReference>
<feature type="domain" description="PAS fold-4" evidence="1">
    <location>
        <begin position="53"/>
        <end position="168"/>
    </location>
</feature>
<evidence type="ECO:0000313" key="2">
    <source>
        <dbReference type="EMBL" id="TVS92375.1"/>
    </source>
</evidence>
<protein>
    <recommendedName>
        <fullName evidence="1">PAS fold-4 domain-containing protein</fullName>
    </recommendedName>
</protein>
<dbReference type="InterPro" id="IPR013656">
    <property type="entry name" value="PAS_4"/>
</dbReference>
<gene>
    <name evidence="2" type="ORF">FPZ47_00790</name>
</gene>
<evidence type="ECO:0000259" key="1">
    <source>
        <dbReference type="Pfam" id="PF08448"/>
    </source>
</evidence>
<dbReference type="Pfam" id="PF08448">
    <property type="entry name" value="PAS_4"/>
    <property type="match status" value="1"/>
</dbReference>
<dbReference type="OrthoDB" id="9808408at2"/>
<keyword evidence="3" id="KW-1185">Reference proteome</keyword>
<accession>A0A557Y1B3</accession>
<comment type="caution">
    <text evidence="2">The sequence shown here is derived from an EMBL/GenBank/DDBJ whole genome shotgun (WGS) entry which is preliminary data.</text>
</comment>
<dbReference type="Proteomes" id="UP000320513">
    <property type="component" value="Unassembled WGS sequence"/>
</dbReference>
<proteinExistence type="predicted"/>
<sequence length="245" mass="26884">MARTVRHDEVCVSRAEAKGSRTRKPCPGGVTVLSERQVAEIENAAWFQARWAPYALVDADLSIRAVNKAYERASGHPRDAMVGRPLFEVFPDNPADPDANGVANLAGSLESTFRRGVRNWMGVQRYDIPDRQRPGEFLYKVWMPVNFPISDGRKTVAAVHHVQDITRVVPPPAGRAPLPEPAELRKAADALGRQFPGLPAEAVLGVLTHSHAVVVETLGAPDYRRAEQLARLRLEARAGHPAKDA</sequence>
<dbReference type="AlphaFoldDB" id="A0A557Y1B3"/>
<dbReference type="Gene3D" id="3.30.450.20">
    <property type="entry name" value="PAS domain"/>
    <property type="match status" value="1"/>
</dbReference>
<dbReference type="EMBL" id="VMQU01000002">
    <property type="protein sequence ID" value="TVS92375.1"/>
    <property type="molecule type" value="Genomic_DNA"/>
</dbReference>